<evidence type="ECO:0000259" key="21">
    <source>
        <dbReference type="PROSITE" id="PS51285"/>
    </source>
</evidence>
<feature type="region of interest" description="Disordered" evidence="16">
    <location>
        <begin position="791"/>
        <end position="816"/>
    </location>
</feature>
<dbReference type="SMART" id="SM00220">
    <property type="entry name" value="S_TKc"/>
    <property type="match status" value="1"/>
</dbReference>
<gene>
    <name evidence="22" type="ORF">BJG266_LOCUS34382</name>
    <name evidence="23" type="ORF">QVE165_LOCUS51456</name>
</gene>
<dbReference type="PROSITE" id="PS50081">
    <property type="entry name" value="ZF_DAG_PE_2"/>
    <property type="match status" value="1"/>
</dbReference>
<evidence type="ECO:0000313" key="22">
    <source>
        <dbReference type="EMBL" id="CAF1340444.1"/>
    </source>
</evidence>
<dbReference type="FunFam" id="3.30.200.20:FF:001209">
    <property type="entry name" value="Serine/threonine-protein kinase MRCK beta"/>
    <property type="match status" value="1"/>
</dbReference>
<comment type="similarity">
    <text evidence="1">Belongs to the protein kinase superfamily. AGC Ser/Thr protein kinase family. DMPK subfamily.</text>
</comment>
<dbReference type="GO" id="GO:0031032">
    <property type="term" value="P:actomyosin structure organization"/>
    <property type="evidence" value="ECO:0007669"/>
    <property type="project" value="TreeGrafter"/>
</dbReference>
<dbReference type="InterPro" id="IPR046349">
    <property type="entry name" value="C1-like_sf"/>
</dbReference>
<name>A0A816A2W2_9BILA</name>
<dbReference type="PANTHER" id="PTHR22988:SF71">
    <property type="entry name" value="CITRON RHO-INTERACTING KINASE"/>
    <property type="match status" value="1"/>
</dbReference>
<dbReference type="PROSITE" id="PS51285">
    <property type="entry name" value="AGC_KINASE_CTER"/>
    <property type="match status" value="1"/>
</dbReference>
<feature type="region of interest" description="Disordered" evidence="16">
    <location>
        <begin position="1401"/>
        <end position="1440"/>
    </location>
</feature>
<dbReference type="FunFam" id="1.10.510.10:FF:000014">
    <property type="entry name" value="Non-specific serine/threonine protein kinase"/>
    <property type="match status" value="1"/>
</dbReference>
<dbReference type="Proteomes" id="UP000663832">
    <property type="component" value="Unassembled WGS sequence"/>
</dbReference>
<evidence type="ECO:0000256" key="3">
    <source>
        <dbReference type="ARBA" id="ARBA00022527"/>
    </source>
</evidence>
<evidence type="ECO:0000256" key="5">
    <source>
        <dbReference type="ARBA" id="ARBA00022679"/>
    </source>
</evidence>
<dbReference type="InterPro" id="IPR001180">
    <property type="entry name" value="CNH_dom"/>
</dbReference>
<dbReference type="Gene3D" id="3.30.60.20">
    <property type="match status" value="1"/>
</dbReference>
<feature type="compositionally biased region" description="Acidic residues" evidence="16">
    <location>
        <begin position="1484"/>
        <end position="1499"/>
    </location>
</feature>
<evidence type="ECO:0000256" key="12">
    <source>
        <dbReference type="ARBA" id="ARBA00023054"/>
    </source>
</evidence>
<dbReference type="EMBL" id="CAJNOM010001113">
    <property type="protein sequence ID" value="CAF1592640.1"/>
    <property type="molecule type" value="Genomic_DNA"/>
</dbReference>
<dbReference type="InterPro" id="IPR011009">
    <property type="entry name" value="Kinase-like_dom_sf"/>
</dbReference>
<dbReference type="GO" id="GO:0005856">
    <property type="term" value="C:cytoskeleton"/>
    <property type="evidence" value="ECO:0007669"/>
    <property type="project" value="TreeGrafter"/>
</dbReference>
<dbReference type="Pfam" id="PF25346">
    <property type="entry name" value="PH_MRCK"/>
    <property type="match status" value="1"/>
</dbReference>
<evidence type="ECO:0000256" key="16">
    <source>
        <dbReference type="SAM" id="MobiDB-lite"/>
    </source>
</evidence>
<dbReference type="PANTHER" id="PTHR22988">
    <property type="entry name" value="MYOTONIC DYSTROPHY S/T KINASE-RELATED"/>
    <property type="match status" value="1"/>
</dbReference>
<dbReference type="InterPro" id="IPR008271">
    <property type="entry name" value="Ser/Thr_kinase_AS"/>
</dbReference>
<accession>A0A816A2W2</accession>
<evidence type="ECO:0000256" key="15">
    <source>
        <dbReference type="SAM" id="Coils"/>
    </source>
</evidence>
<feature type="region of interest" description="Disordered" evidence="16">
    <location>
        <begin position="1466"/>
        <end position="1499"/>
    </location>
</feature>
<evidence type="ECO:0000256" key="4">
    <source>
        <dbReference type="ARBA" id="ARBA00022553"/>
    </source>
</evidence>
<sequence length="1499" mass="173556">MVEKNIVNVESRSEEIKRLILNYSINDSTVLNIDGLLDALLVLYDECCSTKWKRETAITGFVEYIRTFISRIKQNRINRNDFETIKTIGRGAIGEVIVVKMKNTEKIFAMKVMSKSEMLRKADTVCFREEHDILVSGDPQWITKLYYAFQDHKNLYLIMEYYCGGDLLTLLSRHDNQFTEEVTRFYVAEMILAIDSIHKLGYIHRDIKPDNILIDSDGHIHLADFGSSLRMKADGTVQNNIAVGTPDYISPEVLNAMNNGQGRYGIECDWWSLGCVIWEMLFGEPPFYSDTLKDTYAQIMKYGRNKIPLSFPDDTEVSDNAKDLLEKLLCPASNRLGKNGIDDFKKHPFFISINWNNLRQLIPPYPPHKQKPTDTTCFDDVDVETYIKDFEASISDSGFPQQVPFIGFTYSPDTTTTVPMFSTSPTTVTRSPSTKTKMKTPSIESGSHIVYSTSPRVEAKKSENNEHEEVVKVLKLQQTSLHEDLNRLRQLYDQTKHDSIQQKCQIQLNRDFFTEQYERSKQEQIEYLTRILNLFQDFPNPNKQEYVPKQNDLSPRIDNMKNELEQQINYFINNYKSLIMKNSNDKDKLFLNDLSLLLTKFQDEFSQLFHNNGKDDISLTIEYEYDTYPVLNNLNLLLNDLYKQINKILHEKMNLSEKLMNLERKHRKYYKWITKIHKSISEDRSASLCLKNSANRMIEELDQLEELTNPRSTITSTTSSISTNGNNISHVLNHSIKLQHMEIQQLKITAEREIQVRQQIEEKLKKSEAEIIRLKEENKLIKKQLFDEQSKYKARTTSSGRDQSPPHVNPVPLLAPILSPRPSNDQPLIPRSNVLHDFAIANFHLPNTCHYCQYALVGIIRQGFMCKRCSIKCHPDCMEKIQTPCQLTNKDRINLSDQHIVRIPKSFGSKIEWKKCQLLIIDSKILFYDLIIDPNTTWPQPYVIFDVANEKFNTCSLALPEQKFFPDNDMANIFKISGRKMSIPERLKYLYILANNSSEKEHYIHMLSNHSKEQKTLQEKNPTEYGSFLTIEICNTNLKKITAAIILDQIRFLLSSEDGLHLFNTIDESFTKLHDKKVYQLSLISNNQLLVILSGKERMIRIKSVEHLLNHSESPFDSKIPETKNATLFTIEPISLTLCVAIKNCLCIYKIYSRPQPYSYKHICDLHTTQIVTYLDISILEINNDKERILWYGYSSTFMAQRLDQQSLSISLLRDKDPTLKIFCERPMEILRVISVKNSSSNNEILLVYRKIGIYVNFLTGMRTRHQELMWPALPILTSYSDPYLFIYTEKSIDIYNVLSGIWLQSLTISRTCPLATDGSISLCRDLEIDQNRTKLIYITQKNSKTLSVNIPRNSSNNISPRQKLKPTISSPSTVISRPSNFQHIEHIGKVDGRKMVSQMASDTTTHTFQLTKKPSSPSNDNHSQLSRVNSNPNRTTDQYPQNFVASHYYMDTDTQRLIDNQDHIRGQSVSNNNYSRSSSSFSVEEEEEEECMYSSIDE</sequence>
<feature type="coiled-coil region" evidence="15">
    <location>
        <begin position="743"/>
        <end position="784"/>
    </location>
</feature>
<keyword evidence="3" id="KW-0723">Serine/threonine-protein kinase</keyword>
<keyword evidence="10" id="KW-0862">Zinc</keyword>
<comment type="catalytic activity">
    <reaction evidence="13">
        <text>L-threonyl-[protein] + ATP = O-phospho-L-threonyl-[protein] + ADP + H(+)</text>
        <dbReference type="Rhea" id="RHEA:46608"/>
        <dbReference type="Rhea" id="RHEA-COMP:11060"/>
        <dbReference type="Rhea" id="RHEA-COMP:11605"/>
        <dbReference type="ChEBI" id="CHEBI:15378"/>
        <dbReference type="ChEBI" id="CHEBI:30013"/>
        <dbReference type="ChEBI" id="CHEBI:30616"/>
        <dbReference type="ChEBI" id="CHEBI:61977"/>
        <dbReference type="ChEBI" id="CHEBI:456216"/>
        <dbReference type="EC" id="2.7.11.1"/>
    </reaction>
</comment>
<dbReference type="InterPro" id="IPR000961">
    <property type="entry name" value="AGC-kinase_C"/>
</dbReference>
<dbReference type="Gene3D" id="3.30.200.20">
    <property type="entry name" value="Phosphorylase Kinase, domain 1"/>
    <property type="match status" value="1"/>
</dbReference>
<feature type="coiled-coil region" evidence="15">
    <location>
        <begin position="631"/>
        <end position="707"/>
    </location>
</feature>
<dbReference type="InterPro" id="IPR000095">
    <property type="entry name" value="CRIB_dom"/>
</dbReference>
<feature type="domain" description="CNH" evidence="20">
    <location>
        <begin position="1038"/>
        <end position="1322"/>
    </location>
</feature>
<feature type="domain" description="AGC-kinase C-terminal" evidence="21">
    <location>
        <begin position="351"/>
        <end position="420"/>
    </location>
</feature>
<dbReference type="Gene3D" id="2.30.29.30">
    <property type="entry name" value="Pleckstrin-homology domain (PH domain)/Phosphotyrosine-binding domain (PTB)"/>
    <property type="match status" value="1"/>
</dbReference>
<keyword evidence="24" id="KW-1185">Reference proteome</keyword>
<evidence type="ECO:0000259" key="19">
    <source>
        <dbReference type="PROSITE" id="PS50108"/>
    </source>
</evidence>
<evidence type="ECO:0000256" key="9">
    <source>
        <dbReference type="ARBA" id="ARBA00022777"/>
    </source>
</evidence>
<proteinExistence type="inferred from homology"/>
<dbReference type="GO" id="GO:0004674">
    <property type="term" value="F:protein serine/threonine kinase activity"/>
    <property type="evidence" value="ECO:0007669"/>
    <property type="project" value="UniProtKB-KW"/>
</dbReference>
<keyword evidence="8" id="KW-0863">Zinc-finger</keyword>
<dbReference type="InterPro" id="IPR057529">
    <property type="entry name" value="MRCK/ROCK_PH"/>
</dbReference>
<comment type="catalytic activity">
    <reaction evidence="14">
        <text>L-seryl-[protein] + ATP = O-phospho-L-seryl-[protein] + ADP + H(+)</text>
        <dbReference type="Rhea" id="RHEA:17989"/>
        <dbReference type="Rhea" id="RHEA-COMP:9863"/>
        <dbReference type="Rhea" id="RHEA-COMP:11604"/>
        <dbReference type="ChEBI" id="CHEBI:15378"/>
        <dbReference type="ChEBI" id="CHEBI:29999"/>
        <dbReference type="ChEBI" id="CHEBI:30616"/>
        <dbReference type="ChEBI" id="CHEBI:83421"/>
        <dbReference type="ChEBI" id="CHEBI:456216"/>
        <dbReference type="EC" id="2.7.11.1"/>
    </reaction>
</comment>
<evidence type="ECO:0000256" key="1">
    <source>
        <dbReference type="ARBA" id="ARBA00005719"/>
    </source>
</evidence>
<dbReference type="GO" id="GO:0005737">
    <property type="term" value="C:cytoplasm"/>
    <property type="evidence" value="ECO:0007669"/>
    <property type="project" value="TreeGrafter"/>
</dbReference>
<keyword evidence="12 15" id="KW-0175">Coiled coil</keyword>
<feature type="compositionally biased region" description="Low complexity" evidence="16">
    <location>
        <begin position="423"/>
        <end position="435"/>
    </location>
</feature>
<organism evidence="23 24">
    <name type="scientific">Adineta steineri</name>
    <dbReference type="NCBI Taxonomy" id="433720"/>
    <lineage>
        <taxon>Eukaryota</taxon>
        <taxon>Metazoa</taxon>
        <taxon>Spiralia</taxon>
        <taxon>Gnathifera</taxon>
        <taxon>Rotifera</taxon>
        <taxon>Eurotatoria</taxon>
        <taxon>Bdelloidea</taxon>
        <taxon>Adinetida</taxon>
        <taxon>Adinetidae</taxon>
        <taxon>Adineta</taxon>
    </lineage>
</organism>
<evidence type="ECO:0000256" key="8">
    <source>
        <dbReference type="ARBA" id="ARBA00022771"/>
    </source>
</evidence>
<dbReference type="Gene3D" id="1.10.510.10">
    <property type="entry name" value="Transferase(Phosphotransferase) domain 1"/>
    <property type="match status" value="1"/>
</dbReference>
<evidence type="ECO:0000256" key="7">
    <source>
        <dbReference type="ARBA" id="ARBA00022741"/>
    </source>
</evidence>
<feature type="domain" description="Protein kinase" evidence="17">
    <location>
        <begin position="82"/>
        <end position="350"/>
    </location>
</feature>
<dbReference type="CDD" id="cd00029">
    <property type="entry name" value="C1"/>
    <property type="match status" value="1"/>
</dbReference>
<dbReference type="SUPFAM" id="SSF57889">
    <property type="entry name" value="Cysteine-rich domain"/>
    <property type="match status" value="1"/>
</dbReference>
<dbReference type="EC" id="2.7.11.1" evidence="2"/>
<keyword evidence="6" id="KW-0479">Metal-binding</keyword>
<evidence type="ECO:0000259" key="18">
    <source>
        <dbReference type="PROSITE" id="PS50081"/>
    </source>
</evidence>
<dbReference type="OrthoDB" id="10047816at2759"/>
<dbReference type="PROSITE" id="PS00479">
    <property type="entry name" value="ZF_DAG_PE_1"/>
    <property type="match status" value="1"/>
</dbReference>
<feature type="domain" description="CRIB" evidence="19">
    <location>
        <begin position="1376"/>
        <end position="1389"/>
    </location>
</feature>
<keyword evidence="5" id="KW-0808">Transferase</keyword>
<dbReference type="GO" id="GO:0008270">
    <property type="term" value="F:zinc ion binding"/>
    <property type="evidence" value="ECO:0007669"/>
    <property type="project" value="UniProtKB-KW"/>
</dbReference>
<evidence type="ECO:0000256" key="11">
    <source>
        <dbReference type="ARBA" id="ARBA00022840"/>
    </source>
</evidence>
<evidence type="ECO:0000256" key="6">
    <source>
        <dbReference type="ARBA" id="ARBA00022723"/>
    </source>
</evidence>
<dbReference type="InterPro" id="IPR002219">
    <property type="entry name" value="PKC_DAG/PE"/>
</dbReference>
<dbReference type="PROSITE" id="PS50108">
    <property type="entry name" value="CRIB"/>
    <property type="match status" value="1"/>
</dbReference>
<keyword evidence="11" id="KW-0067">ATP-binding</keyword>
<dbReference type="Pfam" id="PF00130">
    <property type="entry name" value="C1_1"/>
    <property type="match status" value="1"/>
</dbReference>
<keyword evidence="4" id="KW-0597">Phosphoprotein</keyword>
<dbReference type="Pfam" id="PF00780">
    <property type="entry name" value="CNH"/>
    <property type="match status" value="1"/>
</dbReference>
<dbReference type="InterPro" id="IPR050839">
    <property type="entry name" value="Rho-assoc_Ser/Thr_Kinase"/>
</dbReference>
<feature type="region of interest" description="Disordered" evidence="16">
    <location>
        <begin position="423"/>
        <end position="443"/>
    </location>
</feature>
<keyword evidence="9" id="KW-0418">Kinase</keyword>
<feature type="compositionally biased region" description="Low complexity" evidence="16">
    <location>
        <begin position="1350"/>
        <end position="1362"/>
    </location>
</feature>
<dbReference type="PROSITE" id="PS00108">
    <property type="entry name" value="PROTEIN_KINASE_ST"/>
    <property type="match status" value="1"/>
</dbReference>
<dbReference type="SMART" id="SM00036">
    <property type="entry name" value="CNH"/>
    <property type="match status" value="1"/>
</dbReference>
<evidence type="ECO:0000256" key="2">
    <source>
        <dbReference type="ARBA" id="ARBA00012513"/>
    </source>
</evidence>
<dbReference type="Pfam" id="PF00069">
    <property type="entry name" value="Pkinase"/>
    <property type="match status" value="1"/>
</dbReference>
<evidence type="ECO:0000313" key="24">
    <source>
        <dbReference type="Proteomes" id="UP000663832"/>
    </source>
</evidence>
<dbReference type="InterPro" id="IPR011993">
    <property type="entry name" value="PH-like_dom_sf"/>
</dbReference>
<dbReference type="GO" id="GO:0005524">
    <property type="term" value="F:ATP binding"/>
    <property type="evidence" value="ECO:0007669"/>
    <property type="project" value="UniProtKB-KW"/>
</dbReference>
<dbReference type="PROSITE" id="PS50011">
    <property type="entry name" value="PROTEIN_KINASE_DOM"/>
    <property type="match status" value="1"/>
</dbReference>
<evidence type="ECO:0000259" key="20">
    <source>
        <dbReference type="PROSITE" id="PS50219"/>
    </source>
</evidence>
<protein>
    <recommendedName>
        <fullName evidence="2">non-specific serine/threonine protein kinase</fullName>
        <ecNumber evidence="2">2.7.11.1</ecNumber>
    </recommendedName>
</protein>
<comment type="caution">
    <text evidence="23">The sequence shown here is derived from an EMBL/GenBank/DDBJ whole genome shotgun (WGS) entry which is preliminary data.</text>
</comment>
<reference evidence="23" key="1">
    <citation type="submission" date="2021-02" db="EMBL/GenBank/DDBJ databases">
        <authorList>
            <person name="Nowell W R."/>
        </authorList>
    </citation>
    <scope>NUCLEOTIDE SEQUENCE</scope>
</reference>
<evidence type="ECO:0000313" key="23">
    <source>
        <dbReference type="EMBL" id="CAF1592640.1"/>
    </source>
</evidence>
<evidence type="ECO:0000256" key="10">
    <source>
        <dbReference type="ARBA" id="ARBA00022833"/>
    </source>
</evidence>
<feature type="region of interest" description="Disordered" evidence="16">
    <location>
        <begin position="1350"/>
        <end position="1375"/>
    </location>
</feature>
<dbReference type="PROSITE" id="PS50219">
    <property type="entry name" value="CNH"/>
    <property type="match status" value="1"/>
</dbReference>
<dbReference type="InterPro" id="IPR000719">
    <property type="entry name" value="Prot_kinase_dom"/>
</dbReference>
<evidence type="ECO:0000259" key="17">
    <source>
        <dbReference type="PROSITE" id="PS50011"/>
    </source>
</evidence>
<evidence type="ECO:0000256" key="13">
    <source>
        <dbReference type="ARBA" id="ARBA00047899"/>
    </source>
</evidence>
<evidence type="ECO:0000256" key="14">
    <source>
        <dbReference type="ARBA" id="ARBA00048679"/>
    </source>
</evidence>
<dbReference type="SUPFAM" id="SSF56112">
    <property type="entry name" value="Protein kinase-like (PK-like)"/>
    <property type="match status" value="1"/>
</dbReference>
<feature type="domain" description="Phorbol-ester/DAG-type" evidence="18">
    <location>
        <begin position="835"/>
        <end position="885"/>
    </location>
</feature>
<keyword evidence="7" id="KW-0547">Nucleotide-binding</keyword>
<dbReference type="Proteomes" id="UP000663877">
    <property type="component" value="Unassembled WGS sequence"/>
</dbReference>
<dbReference type="SMART" id="SM00109">
    <property type="entry name" value="C1"/>
    <property type="match status" value="1"/>
</dbReference>
<dbReference type="SMART" id="SM00133">
    <property type="entry name" value="S_TK_X"/>
    <property type="match status" value="1"/>
</dbReference>
<dbReference type="EMBL" id="CAJNOI010000756">
    <property type="protein sequence ID" value="CAF1340444.1"/>
    <property type="molecule type" value="Genomic_DNA"/>
</dbReference>